<keyword evidence="3" id="KW-1185">Reference proteome</keyword>
<protein>
    <submittedName>
        <fullName evidence="2">Uncharacterized protein</fullName>
    </submittedName>
</protein>
<organism evidence="2 3">
    <name type="scientific">Oryza sativa subsp. indica</name>
    <name type="common">Rice</name>
    <dbReference type="NCBI Taxonomy" id="39946"/>
    <lineage>
        <taxon>Eukaryota</taxon>
        <taxon>Viridiplantae</taxon>
        <taxon>Streptophyta</taxon>
        <taxon>Embryophyta</taxon>
        <taxon>Tracheophyta</taxon>
        <taxon>Spermatophyta</taxon>
        <taxon>Magnoliopsida</taxon>
        <taxon>Liliopsida</taxon>
        <taxon>Poales</taxon>
        <taxon>Poaceae</taxon>
        <taxon>BOP clade</taxon>
        <taxon>Oryzoideae</taxon>
        <taxon>Oryzeae</taxon>
        <taxon>Oryzinae</taxon>
        <taxon>Oryza</taxon>
        <taxon>Oryza sativa</taxon>
    </lineage>
</organism>
<dbReference type="HOGENOM" id="CLU_034898_0_0_1"/>
<dbReference type="EMBL" id="CM000127">
    <property type="protein sequence ID" value="EEC72328.1"/>
    <property type="molecule type" value="Genomic_DNA"/>
</dbReference>
<feature type="compositionally biased region" description="Acidic residues" evidence="1">
    <location>
        <begin position="23"/>
        <end position="35"/>
    </location>
</feature>
<gene>
    <name evidence="2" type="ORF">OsI_05530</name>
</gene>
<evidence type="ECO:0000313" key="2">
    <source>
        <dbReference type="EMBL" id="EEC72328.1"/>
    </source>
</evidence>
<feature type="compositionally biased region" description="Acidic residues" evidence="1">
    <location>
        <begin position="1"/>
        <end position="11"/>
    </location>
</feature>
<dbReference type="OMA" id="LCNVDKF"/>
<sequence length="486" mass="55562">MGNPNDIEDLFGDSISSESESSPNDDEFCDNEDSESSYVGISKDELLNSLKRKLSKKKNTDEGTSKRKKTETVDVDFKNKLDSALLEIYRDNVLNGMKRKLYYHKSKVNYLDFLNFGMRLVPKDVPRIKVWKGSMIKIFSKFDKISKGVYGKRPVKDFSECCYKMIGSDDVKENVHVKPIERSFLDMLDFSIGADLTQDMKNKINDLLIQHFGPDENCIDERAKNLLVDVFVLLSNSKPIVPENTNVNLNKDDKSKFNDDSSTDKIGVVDGIMKKLSKPGLSNTSPKKAISSIVGFNERISIFLGHEKPSFKIWDSDDDFPNEEKHLKTQIIPKDLSQDFDDNSQSQLKNSTNEDKLAMITLEDTDTEILTQHNEKENLNIEQLQKKDSPDVIFIGEKQCPDNCFDITSKTNVLYNKINTFVVKPDKKLKMSIGSPERILLCNVDKFVGRCSTSQKPKHDLRRILQPARYYTDPYSPERHSFPVTQ</sequence>
<name>B8AG58_ORYSI</name>
<evidence type="ECO:0000256" key="1">
    <source>
        <dbReference type="SAM" id="MobiDB-lite"/>
    </source>
</evidence>
<evidence type="ECO:0000313" key="3">
    <source>
        <dbReference type="Proteomes" id="UP000007015"/>
    </source>
</evidence>
<dbReference type="Gramene" id="BGIOSGA007274-TA">
    <property type="protein sequence ID" value="BGIOSGA007274-PA"/>
    <property type="gene ID" value="BGIOSGA007274"/>
</dbReference>
<dbReference type="Proteomes" id="UP000007015">
    <property type="component" value="Chromosome 2"/>
</dbReference>
<dbReference type="STRING" id="39946.B8AG58"/>
<accession>B8AG58</accession>
<reference evidence="2 3" key="1">
    <citation type="journal article" date="2005" name="PLoS Biol.">
        <title>The genomes of Oryza sativa: a history of duplications.</title>
        <authorList>
            <person name="Yu J."/>
            <person name="Wang J."/>
            <person name="Lin W."/>
            <person name="Li S."/>
            <person name="Li H."/>
            <person name="Zhou J."/>
            <person name="Ni P."/>
            <person name="Dong W."/>
            <person name="Hu S."/>
            <person name="Zeng C."/>
            <person name="Zhang J."/>
            <person name="Zhang Y."/>
            <person name="Li R."/>
            <person name="Xu Z."/>
            <person name="Li S."/>
            <person name="Li X."/>
            <person name="Zheng H."/>
            <person name="Cong L."/>
            <person name="Lin L."/>
            <person name="Yin J."/>
            <person name="Geng J."/>
            <person name="Li G."/>
            <person name="Shi J."/>
            <person name="Liu J."/>
            <person name="Lv H."/>
            <person name="Li J."/>
            <person name="Wang J."/>
            <person name="Deng Y."/>
            <person name="Ran L."/>
            <person name="Shi X."/>
            <person name="Wang X."/>
            <person name="Wu Q."/>
            <person name="Li C."/>
            <person name="Ren X."/>
            <person name="Wang J."/>
            <person name="Wang X."/>
            <person name="Li D."/>
            <person name="Liu D."/>
            <person name="Zhang X."/>
            <person name="Ji Z."/>
            <person name="Zhao W."/>
            <person name="Sun Y."/>
            <person name="Zhang Z."/>
            <person name="Bao J."/>
            <person name="Han Y."/>
            <person name="Dong L."/>
            <person name="Ji J."/>
            <person name="Chen P."/>
            <person name="Wu S."/>
            <person name="Liu J."/>
            <person name="Xiao Y."/>
            <person name="Bu D."/>
            <person name="Tan J."/>
            <person name="Yang L."/>
            <person name="Ye C."/>
            <person name="Zhang J."/>
            <person name="Xu J."/>
            <person name="Zhou Y."/>
            <person name="Yu Y."/>
            <person name="Zhang B."/>
            <person name="Zhuang S."/>
            <person name="Wei H."/>
            <person name="Liu B."/>
            <person name="Lei M."/>
            <person name="Yu H."/>
            <person name="Li Y."/>
            <person name="Xu H."/>
            <person name="Wei S."/>
            <person name="He X."/>
            <person name="Fang L."/>
            <person name="Zhang Z."/>
            <person name="Zhang Y."/>
            <person name="Huang X."/>
            <person name="Su Z."/>
            <person name="Tong W."/>
            <person name="Li J."/>
            <person name="Tong Z."/>
            <person name="Li S."/>
            <person name="Ye J."/>
            <person name="Wang L."/>
            <person name="Fang L."/>
            <person name="Lei T."/>
            <person name="Chen C."/>
            <person name="Chen H."/>
            <person name="Xu Z."/>
            <person name="Li H."/>
            <person name="Huang H."/>
            <person name="Zhang F."/>
            <person name="Xu H."/>
            <person name="Li N."/>
            <person name="Zhao C."/>
            <person name="Li S."/>
            <person name="Dong L."/>
            <person name="Huang Y."/>
            <person name="Li L."/>
            <person name="Xi Y."/>
            <person name="Qi Q."/>
            <person name="Li W."/>
            <person name="Zhang B."/>
            <person name="Hu W."/>
            <person name="Zhang Y."/>
            <person name="Tian X."/>
            <person name="Jiao Y."/>
            <person name="Liang X."/>
            <person name="Jin J."/>
            <person name="Gao L."/>
            <person name="Zheng W."/>
            <person name="Hao B."/>
            <person name="Liu S."/>
            <person name="Wang W."/>
            <person name="Yuan L."/>
            <person name="Cao M."/>
            <person name="McDermott J."/>
            <person name="Samudrala R."/>
            <person name="Wang J."/>
            <person name="Wong G.K."/>
            <person name="Yang H."/>
        </authorList>
    </citation>
    <scope>NUCLEOTIDE SEQUENCE [LARGE SCALE GENOMIC DNA]</scope>
    <source>
        <strain evidence="3">cv. 93-11</strain>
    </source>
</reference>
<feature type="region of interest" description="Disordered" evidence="1">
    <location>
        <begin position="1"/>
        <end position="39"/>
    </location>
</feature>
<proteinExistence type="predicted"/>
<dbReference type="AlphaFoldDB" id="B8AG58"/>